<feature type="transmembrane region" description="Helical" evidence="1">
    <location>
        <begin position="486"/>
        <end position="512"/>
    </location>
</feature>
<dbReference type="AlphaFoldDB" id="A0A261F2G0"/>
<dbReference type="RefSeq" id="WP_094727079.1">
    <property type="nucleotide sequence ID" value="NZ_JBHLWS010000001.1"/>
</dbReference>
<comment type="caution">
    <text evidence="3">The sequence shown here is derived from an EMBL/GenBank/DDBJ whole genome shotgun (WGS) entry which is preliminary data.</text>
</comment>
<sequence>MAKKGTRIATAYLQIVPTMSGVGAAIRKAFAGKSTAPAKEAGGQAGAHFAGGLRASGAIIGAAAAVTQRAMSVISGSIGSAISRADMMNNFPKIMANMGYSSEQAAAAIKKISSSLDGLPTSSSAIAGMVQQLAPLTSNLDEATNISLALNNALLAGGKSTVEQSNALMQYTQMLAVGKVDMQAWRSVQSAMPMQLNQMAVALLGAGKNSNDLYQAMKKGKVSFEDFNNTLVKLNAEGIDGFANFETQARSATQGIGTAMENVQNRVAKAVQKVIEAIGVENISVAINSFSAQFGGWGDAVAGAVQKVKEYLIGLWTELDKNGSLTTFTQAWDQVVAALAKAAQQVIDWAKLIPPETAANAIKKVAEALQWIMDNGQTIGPIVQSMAAGFIAVKIALTAYEVAVRLASVAQAAFNAIMAINPVTAIIVAIIALVAGLTWFFTQTELGRTIWQNFMNFLSDTWTAIQNGFNAFIQAASAGWNVVMSVFAQVGAFIASIVNAIIATFTPVVSAFADMVSAFVSLITGMMSGIANFLLSIISAIQSFFSPVTNFVMGVLGVIAAFVVGWATALWNVLTTIFTTAWNNIVIVFTTIWNVLVATFQAVGAVFTAVFTGLWNILVTVFTTMWQNIQIVFHTVLDALTSVFTFFANVFRGKWQQAWQALTQVFTTMWNGLTSILRNSVNGIGNVLGNVKNIIMSVFSGAGNWLVSIGKNIIDGLTNGIKNAFNGVKNVINTLASWIPDTIKGLLGIHSPSRVMRDEIGRWIPAGLAQGIKNAAPLVDDAMSALTDRVSGAKFQTSFDYTDNLNPIGALSGRYDVSMTDSRLSQQAQLARLIGLLEEHLPKIEDGQETNMSKRDFKRLATTL</sequence>
<dbReference type="Pfam" id="PF20155">
    <property type="entry name" value="TMP_3"/>
    <property type="match status" value="1"/>
</dbReference>
<reference evidence="3 4" key="1">
    <citation type="journal article" date="2017" name="BMC Genomics">
        <title>Comparative genomic and phylogenomic analyses of the Bifidobacteriaceae family.</title>
        <authorList>
            <person name="Lugli G.A."/>
            <person name="Milani C."/>
            <person name="Turroni F."/>
            <person name="Duranti S."/>
            <person name="Mancabelli L."/>
            <person name="Mangifesta M."/>
            <person name="Ferrario C."/>
            <person name="Modesto M."/>
            <person name="Mattarelli P."/>
            <person name="Jiri K."/>
            <person name="van Sinderen D."/>
            <person name="Ventura M."/>
        </authorList>
    </citation>
    <scope>NUCLEOTIDE SEQUENCE [LARGE SCALE GENOMIC DNA]</scope>
    <source>
        <strain evidence="3 4">DSM 24762</strain>
    </source>
</reference>
<evidence type="ECO:0000313" key="3">
    <source>
        <dbReference type="EMBL" id="OZG53106.1"/>
    </source>
</evidence>
<evidence type="ECO:0000259" key="2">
    <source>
        <dbReference type="Pfam" id="PF20155"/>
    </source>
</evidence>
<feature type="transmembrane region" description="Helical" evidence="1">
    <location>
        <begin position="551"/>
        <end position="574"/>
    </location>
</feature>
<feature type="transmembrane region" description="Helical" evidence="1">
    <location>
        <begin position="519"/>
        <end position="545"/>
    </location>
</feature>
<protein>
    <submittedName>
        <fullName evidence="3">Tape measure domain-containing protein</fullName>
    </submittedName>
</protein>
<feature type="transmembrane region" description="Helical" evidence="1">
    <location>
        <begin position="586"/>
        <end position="611"/>
    </location>
</feature>
<feature type="transmembrane region" description="Helical" evidence="1">
    <location>
        <begin position="382"/>
        <end position="400"/>
    </location>
</feature>
<feature type="transmembrane region" description="Helical" evidence="1">
    <location>
        <begin position="412"/>
        <end position="441"/>
    </location>
</feature>
<gene>
    <name evidence="3" type="ORF">ALMA_1408</name>
</gene>
<dbReference type="InterPro" id="IPR013491">
    <property type="entry name" value="Tape_meas_N"/>
</dbReference>
<keyword evidence="1" id="KW-1133">Transmembrane helix</keyword>
<dbReference type="EMBL" id="MWWT01000009">
    <property type="protein sequence ID" value="OZG53106.1"/>
    <property type="molecule type" value="Genomic_DNA"/>
</dbReference>
<feature type="transmembrane region" description="Helical" evidence="1">
    <location>
        <begin position="631"/>
        <end position="651"/>
    </location>
</feature>
<accession>A0A261F2G0</accession>
<name>A0A261F2G0_9BIFI</name>
<dbReference type="Proteomes" id="UP000243657">
    <property type="component" value="Unassembled WGS sequence"/>
</dbReference>
<proteinExistence type="predicted"/>
<dbReference type="InterPro" id="IPR016024">
    <property type="entry name" value="ARM-type_fold"/>
</dbReference>
<keyword evidence="1" id="KW-0472">Membrane</keyword>
<dbReference type="SUPFAM" id="SSF48371">
    <property type="entry name" value="ARM repeat"/>
    <property type="match status" value="1"/>
</dbReference>
<feature type="domain" description="Tape measure protein N-terminal" evidence="2">
    <location>
        <begin position="80"/>
        <end position="274"/>
    </location>
</feature>
<keyword evidence="4" id="KW-1185">Reference proteome</keyword>
<dbReference type="NCBIfam" id="TIGR02675">
    <property type="entry name" value="tape_meas_nterm"/>
    <property type="match status" value="1"/>
</dbReference>
<organism evidence="3 4">
    <name type="scientific">Alloscardovia macacae</name>
    <dbReference type="NCBI Taxonomy" id="1160091"/>
    <lineage>
        <taxon>Bacteria</taxon>
        <taxon>Bacillati</taxon>
        <taxon>Actinomycetota</taxon>
        <taxon>Actinomycetes</taxon>
        <taxon>Bifidobacteriales</taxon>
        <taxon>Bifidobacteriaceae</taxon>
        <taxon>Alloscardovia</taxon>
    </lineage>
</organism>
<evidence type="ECO:0000256" key="1">
    <source>
        <dbReference type="SAM" id="Phobius"/>
    </source>
</evidence>
<evidence type="ECO:0000313" key="4">
    <source>
        <dbReference type="Proteomes" id="UP000243657"/>
    </source>
</evidence>
<keyword evidence="1" id="KW-0812">Transmembrane</keyword>